<proteinExistence type="predicted"/>
<reference evidence="1 2" key="1">
    <citation type="journal article" date="2016" name="Arch. Microbiol.">
        <title>Streptomyces zhihengii sp. nov., isolated from rhizospheric soil of Psammosilene tunicoides.</title>
        <authorList>
            <person name="Huang M.J."/>
            <person name="Fei J.J."/>
            <person name="Salam N."/>
            <person name="Kim C.J."/>
            <person name="Hozzein W.N."/>
            <person name="Xiao M."/>
            <person name="Huang H.Q."/>
            <person name="Li W.J."/>
        </authorList>
    </citation>
    <scope>NUCLEOTIDE SEQUENCE [LARGE SCALE GENOMIC DNA]</scope>
    <source>
        <strain evidence="1 2">YIM T102</strain>
    </source>
</reference>
<evidence type="ECO:0000313" key="1">
    <source>
        <dbReference type="EMBL" id="MBM9624815.1"/>
    </source>
</evidence>
<accession>A0ABS2V4R2</accession>
<dbReference type="EMBL" id="JAFEJA010000004">
    <property type="protein sequence ID" value="MBM9624815.1"/>
    <property type="molecule type" value="Genomic_DNA"/>
</dbReference>
<organism evidence="1 2">
    <name type="scientific">Streptomyces zhihengii</name>
    <dbReference type="NCBI Taxonomy" id="1818004"/>
    <lineage>
        <taxon>Bacteria</taxon>
        <taxon>Bacillati</taxon>
        <taxon>Actinomycetota</taxon>
        <taxon>Actinomycetes</taxon>
        <taxon>Kitasatosporales</taxon>
        <taxon>Streptomycetaceae</taxon>
        <taxon>Streptomyces</taxon>
    </lineage>
</organism>
<evidence type="ECO:0000313" key="2">
    <source>
        <dbReference type="Proteomes" id="UP000664109"/>
    </source>
</evidence>
<comment type="caution">
    <text evidence="1">The sequence shown here is derived from an EMBL/GenBank/DDBJ whole genome shotgun (WGS) entry which is preliminary data.</text>
</comment>
<keyword evidence="1" id="KW-0614">Plasmid</keyword>
<dbReference type="RefSeq" id="WP_205378997.1">
    <property type="nucleotide sequence ID" value="NZ_JAFEJA010000004.1"/>
</dbReference>
<geneLocation type="plasmid" evidence="1">
    <name>unnamed2</name>
</geneLocation>
<dbReference type="Proteomes" id="UP000664109">
    <property type="component" value="Unassembled WGS sequence"/>
</dbReference>
<sequence length="67" mass="7246">MDAYTRPSGAADAGTDGRWCHWHGGPSGTAQFVRHQERQSGPPLPLYACDPCREQRDLAPAIGRVAV</sequence>
<name>A0ABS2V4R2_9ACTN</name>
<gene>
    <name evidence="1" type="ORF">JE024_40565</name>
</gene>
<protein>
    <submittedName>
        <fullName evidence="1">Uncharacterized protein</fullName>
    </submittedName>
</protein>
<keyword evidence="2" id="KW-1185">Reference proteome</keyword>